<protein>
    <recommendedName>
        <fullName evidence="7">Bicaudal D homolog 1a</fullName>
    </recommendedName>
</protein>
<comment type="similarity">
    <text evidence="1">Belongs to the BicD family.</text>
</comment>
<dbReference type="GO" id="GO:0048260">
    <property type="term" value="P:positive regulation of receptor-mediated endocytosis"/>
    <property type="evidence" value="ECO:0000318"/>
    <property type="project" value="GO_Central"/>
</dbReference>
<dbReference type="AlphaFoldDB" id="H2M211"/>
<reference evidence="5" key="2">
    <citation type="submission" date="2025-08" db="UniProtKB">
        <authorList>
            <consortium name="Ensembl"/>
        </authorList>
    </citation>
    <scope>IDENTIFICATION</scope>
    <source>
        <strain evidence="5">Hd-rR</strain>
    </source>
</reference>
<feature type="compositionally biased region" description="Low complexity" evidence="4">
    <location>
        <begin position="672"/>
        <end position="688"/>
    </location>
</feature>
<feature type="region of interest" description="Disordered" evidence="4">
    <location>
        <begin position="616"/>
        <end position="697"/>
    </location>
</feature>
<feature type="region of interest" description="Disordered" evidence="4">
    <location>
        <begin position="927"/>
        <end position="982"/>
    </location>
</feature>
<evidence type="ECO:0000256" key="1">
    <source>
        <dbReference type="ARBA" id="ARBA00010061"/>
    </source>
</evidence>
<evidence type="ECO:0000313" key="6">
    <source>
        <dbReference type="Proteomes" id="UP000001038"/>
    </source>
</evidence>
<dbReference type="InterPro" id="IPR018477">
    <property type="entry name" value="BICD"/>
</dbReference>
<dbReference type="Bgee" id="ENSORLG00000009922">
    <property type="expression patterns" value="Expressed in brain and 3 other cell types or tissues"/>
</dbReference>
<evidence type="ECO:0000256" key="2">
    <source>
        <dbReference type="ARBA" id="ARBA00023054"/>
    </source>
</evidence>
<dbReference type="GO" id="GO:0070840">
    <property type="term" value="F:dynein complex binding"/>
    <property type="evidence" value="ECO:0000318"/>
    <property type="project" value="GO_Central"/>
</dbReference>
<dbReference type="GO" id="GO:0005794">
    <property type="term" value="C:Golgi apparatus"/>
    <property type="evidence" value="ECO:0000318"/>
    <property type="project" value="GO_Central"/>
</dbReference>
<dbReference type="InParanoid" id="H2M211"/>
<feature type="compositionally biased region" description="Low complexity" evidence="4">
    <location>
        <begin position="941"/>
        <end position="979"/>
    </location>
</feature>
<feature type="coiled-coil region" evidence="3">
    <location>
        <begin position="12"/>
        <end position="74"/>
    </location>
</feature>
<reference evidence="5" key="3">
    <citation type="submission" date="2025-09" db="UniProtKB">
        <authorList>
            <consortium name="Ensembl"/>
        </authorList>
    </citation>
    <scope>IDENTIFICATION</scope>
    <source>
        <strain evidence="5">Hd-rR</strain>
    </source>
</reference>
<feature type="coiled-coil region" evidence="3">
    <location>
        <begin position="463"/>
        <end position="564"/>
    </location>
</feature>
<dbReference type="Ensembl" id="ENSORLT00000012448.2">
    <property type="protein sequence ID" value="ENSORLP00000012447.2"/>
    <property type="gene ID" value="ENSORLG00000009922.2"/>
</dbReference>
<feature type="coiled-coil region" evidence="3">
    <location>
        <begin position="111"/>
        <end position="253"/>
    </location>
</feature>
<proteinExistence type="inferred from homology"/>
<evidence type="ECO:0000256" key="3">
    <source>
        <dbReference type="SAM" id="Coils"/>
    </source>
</evidence>
<dbReference type="GO" id="GO:0005829">
    <property type="term" value="C:cytosol"/>
    <property type="evidence" value="ECO:0000318"/>
    <property type="project" value="GO_Central"/>
</dbReference>
<accession>H2M211</accession>
<keyword evidence="6" id="KW-1185">Reference proteome</keyword>
<feature type="compositionally biased region" description="Acidic residues" evidence="4">
    <location>
        <begin position="419"/>
        <end position="441"/>
    </location>
</feature>
<reference evidence="5 6" key="1">
    <citation type="journal article" date="2007" name="Nature">
        <title>The medaka draft genome and insights into vertebrate genome evolution.</title>
        <authorList>
            <person name="Kasahara M."/>
            <person name="Naruse K."/>
            <person name="Sasaki S."/>
            <person name="Nakatani Y."/>
            <person name="Qu W."/>
            <person name="Ahsan B."/>
            <person name="Yamada T."/>
            <person name="Nagayasu Y."/>
            <person name="Doi K."/>
            <person name="Kasai Y."/>
            <person name="Jindo T."/>
            <person name="Kobayashi D."/>
            <person name="Shimada A."/>
            <person name="Toyoda A."/>
            <person name="Kuroki Y."/>
            <person name="Fujiyama A."/>
            <person name="Sasaki T."/>
            <person name="Shimizu A."/>
            <person name="Asakawa S."/>
            <person name="Shimizu N."/>
            <person name="Hashimoto S."/>
            <person name="Yang J."/>
            <person name="Lee Y."/>
            <person name="Matsushima K."/>
            <person name="Sugano S."/>
            <person name="Sakaizumi M."/>
            <person name="Narita T."/>
            <person name="Ohishi K."/>
            <person name="Haga S."/>
            <person name="Ohta F."/>
            <person name="Nomoto H."/>
            <person name="Nogata K."/>
            <person name="Morishita T."/>
            <person name="Endo T."/>
            <person name="Shin-I T."/>
            <person name="Takeda H."/>
            <person name="Morishita S."/>
            <person name="Kohara Y."/>
        </authorList>
    </citation>
    <scope>NUCLEOTIDE SEQUENCE [LARGE SCALE GENOMIC DNA]</scope>
    <source>
        <strain evidence="5 6">Hd-rR</strain>
    </source>
</reference>
<keyword evidence="2 3" id="KW-0175">Coiled coil</keyword>
<dbReference type="eggNOG" id="KOG0999">
    <property type="taxonomic scope" value="Eukaryota"/>
</dbReference>
<dbReference type="PANTHER" id="PTHR31233:SF3">
    <property type="entry name" value="PROTEIN BICAUDAL D HOMOLOG 1"/>
    <property type="match status" value="1"/>
</dbReference>
<dbReference type="Proteomes" id="UP000001038">
    <property type="component" value="Chromosome 23"/>
</dbReference>
<feature type="compositionally biased region" description="Polar residues" evidence="4">
    <location>
        <begin position="1084"/>
        <end position="1107"/>
    </location>
</feature>
<feature type="compositionally biased region" description="Low complexity" evidence="4">
    <location>
        <begin position="616"/>
        <end position="635"/>
    </location>
</feature>
<evidence type="ECO:0000313" key="5">
    <source>
        <dbReference type="Ensembl" id="ENSORLP00000012447.2"/>
    </source>
</evidence>
<dbReference type="HOGENOM" id="CLU_014107_1_0_1"/>
<feature type="coiled-coil region" evidence="3">
    <location>
        <begin position="339"/>
        <end position="373"/>
    </location>
</feature>
<feature type="region of interest" description="Disordered" evidence="4">
    <location>
        <begin position="877"/>
        <end position="906"/>
    </location>
</feature>
<dbReference type="Gene3D" id="6.10.250.2470">
    <property type="match status" value="1"/>
</dbReference>
<feature type="region of interest" description="Disordered" evidence="4">
    <location>
        <begin position="1009"/>
        <end position="1122"/>
    </location>
</feature>
<dbReference type="GO" id="GO:0045505">
    <property type="term" value="F:dynein intermediate chain binding"/>
    <property type="evidence" value="ECO:0000318"/>
    <property type="project" value="GO_Central"/>
</dbReference>
<feature type="compositionally biased region" description="Polar residues" evidence="4">
    <location>
        <begin position="897"/>
        <end position="906"/>
    </location>
</feature>
<dbReference type="GO" id="GO:0070507">
    <property type="term" value="P:regulation of microtubule cytoskeleton organization"/>
    <property type="evidence" value="ECO:0000318"/>
    <property type="project" value="GO_Central"/>
</dbReference>
<feature type="region of interest" description="Disordered" evidence="4">
    <location>
        <begin position="405"/>
        <end position="445"/>
    </location>
</feature>
<evidence type="ECO:0008006" key="7">
    <source>
        <dbReference type="Google" id="ProtNLM"/>
    </source>
</evidence>
<dbReference type="GO" id="GO:0034452">
    <property type="term" value="F:dynactin binding"/>
    <property type="evidence" value="ECO:0000318"/>
    <property type="project" value="GO_Central"/>
</dbReference>
<organism evidence="5 6">
    <name type="scientific">Oryzias latipes</name>
    <name type="common">Japanese rice fish</name>
    <name type="synonym">Japanese killifish</name>
    <dbReference type="NCBI Taxonomy" id="8090"/>
    <lineage>
        <taxon>Eukaryota</taxon>
        <taxon>Metazoa</taxon>
        <taxon>Chordata</taxon>
        <taxon>Craniata</taxon>
        <taxon>Vertebrata</taxon>
        <taxon>Euteleostomi</taxon>
        <taxon>Actinopterygii</taxon>
        <taxon>Neopterygii</taxon>
        <taxon>Teleostei</taxon>
        <taxon>Neoteleostei</taxon>
        <taxon>Acanthomorphata</taxon>
        <taxon>Ovalentaria</taxon>
        <taxon>Atherinomorphae</taxon>
        <taxon>Beloniformes</taxon>
        <taxon>Adrianichthyidae</taxon>
        <taxon>Oryziinae</taxon>
        <taxon>Oryzias</taxon>
    </lineage>
</organism>
<dbReference type="PANTHER" id="PTHR31233">
    <property type="entry name" value="BICAUDAL D FAMILY MEMBER"/>
    <property type="match status" value="1"/>
</dbReference>
<dbReference type="Pfam" id="PF09730">
    <property type="entry name" value="BicD"/>
    <property type="match status" value="2"/>
</dbReference>
<dbReference type="STRING" id="8090.ENSORLP00000012447"/>
<feature type="coiled-coil region" evidence="3">
    <location>
        <begin position="787"/>
        <end position="863"/>
    </location>
</feature>
<dbReference type="GO" id="GO:0008093">
    <property type="term" value="F:cytoskeletal anchor activity"/>
    <property type="evidence" value="ECO:0000318"/>
    <property type="project" value="GO_Central"/>
</dbReference>
<feature type="compositionally biased region" description="Low complexity" evidence="4">
    <location>
        <begin position="1059"/>
        <end position="1075"/>
    </location>
</feature>
<name>H2M211_ORYLA</name>
<dbReference type="GeneTree" id="ENSGT00940000154471"/>
<feature type="compositionally biased region" description="Low complexity" evidence="4">
    <location>
        <begin position="1009"/>
        <end position="1026"/>
    </location>
</feature>
<gene>
    <name evidence="5" type="primary">LOC101156054</name>
</gene>
<evidence type="ECO:0000256" key="4">
    <source>
        <dbReference type="SAM" id="MobiDB-lite"/>
    </source>
</evidence>
<dbReference type="GO" id="GO:0072393">
    <property type="term" value="P:microtubule anchoring at microtubule organizing center"/>
    <property type="evidence" value="ECO:0000318"/>
    <property type="project" value="GO_Central"/>
</dbReference>
<sequence length="1122" mass="123480">MAAGGAGCADAAEPYRAEVERLARELAEVSREKVRAAECGLAVLEENQSLKQQCSELEAEQEALRQELELLQEAFGQAYSIQRKVAEDGETNEETLLQESATKEAFYVGRLLELQSELKRSRAAASSSQAESEHLGSVLQELRESNQVLELQRSRMREEMREFKLRESRLLQDYSELEEENISLQKTVSALKQSQVEYEGLKHEIKVLEEEAELLNSQLQEALRLKDISDSQLEEALESLKVEREQKKHLRKELLHHLSICDVAYTGSAHLVFTSAPPSGSATPTALLSPEEPTRWRFFTQSPNRCNGLLQGGGAAASVHRANREIRKAEGAAGVDLFSEMNSTEIQKLKQQLMTVEREKAALLNSLQESQTQLQHTQGALTEQHQKACRLRQRVLALCRRSRTDPEAESCSSSKPSLDEEQGKDEGEAEEEEEAEEEDSEVLSKSQIFSYQTPGLEILQVKYRVAVTEVVQLKAELKGLREKLAVCEGGGAEEKPHPSNQIQRLQRQVLFLEKSCRDGQEKSSALELELQAAQSAASEGRAALNAAQEELVTLSEELAQLYHHVCLCNNETPHRVMLDYYRQGRGLRSISASLKAVSSDSSKVLLTPRLSRRLVAAASTTSSPGGSRSPSASPSKEPLSGEGEGEDKDGCREGLQAPFEQTLPPCTPPTRSPSISASSSSSSSSSPALEPHGELRREPMNIYNLNAIVRDQVKHLQRAVDRSLQLSRQRAAARELAPLLEKDKESCMEEILKLKSLLSTKREQIATLRLVLKANKQTAEVALANLKSKYEAEKSMVTNTMTKLRNELKALREDAATFSSLRAMFATRCDEYMTQLDEMQRQLAAAEDEKKTLNSLLRMAIQQKLALTQRLEDLAFDQEQSHRTRGSRGTRGKTSTPKASPSTCASASQCSVTVSGHIPSLTSAVFHDTSAPLEPPGPAVTSSTLHTTPSSPCSSLVSSPSGPPALGSPQPSFPTTQSPPLTPLRLACPQWTTGGQTFLIDSNSFNVSVSHSISSTPPSRSTSLGSAPTFSYRPPVLGVRRSTWSPVPRTRPLPGLTRSYSPSSSSYSSSHFPSHTHGYHGPSPSFTSSNPYLSSGNPPPFSHSSRYTPLYPRYHSSYRPRE</sequence>